<comment type="caution">
    <text evidence="2">The sequence shown here is derived from an EMBL/GenBank/DDBJ whole genome shotgun (WGS) entry which is preliminary data.</text>
</comment>
<keyword evidence="1" id="KW-0812">Transmembrane</keyword>
<dbReference type="OrthoDB" id="306895at2759"/>
<keyword evidence="1" id="KW-0472">Membrane</keyword>
<feature type="transmembrane region" description="Helical" evidence="1">
    <location>
        <begin position="6"/>
        <end position="25"/>
    </location>
</feature>
<protein>
    <recommendedName>
        <fullName evidence="4">Transmembrane protein</fullName>
    </recommendedName>
</protein>
<dbReference type="AlphaFoldDB" id="A0A8S1LLI7"/>
<proteinExistence type="predicted"/>
<organism evidence="2 3">
    <name type="scientific">Paramecium sonneborni</name>
    <dbReference type="NCBI Taxonomy" id="65129"/>
    <lineage>
        <taxon>Eukaryota</taxon>
        <taxon>Sar</taxon>
        <taxon>Alveolata</taxon>
        <taxon>Ciliophora</taxon>
        <taxon>Intramacronucleata</taxon>
        <taxon>Oligohymenophorea</taxon>
        <taxon>Peniculida</taxon>
        <taxon>Parameciidae</taxon>
        <taxon>Paramecium</taxon>
    </lineage>
</organism>
<dbReference type="Proteomes" id="UP000692954">
    <property type="component" value="Unassembled WGS sequence"/>
</dbReference>
<keyword evidence="3" id="KW-1185">Reference proteome</keyword>
<reference evidence="2" key="1">
    <citation type="submission" date="2021-01" db="EMBL/GenBank/DDBJ databases">
        <authorList>
            <consortium name="Genoscope - CEA"/>
            <person name="William W."/>
        </authorList>
    </citation>
    <scope>NUCLEOTIDE SEQUENCE</scope>
</reference>
<evidence type="ECO:0000313" key="3">
    <source>
        <dbReference type="Proteomes" id="UP000692954"/>
    </source>
</evidence>
<evidence type="ECO:0000313" key="2">
    <source>
        <dbReference type="EMBL" id="CAD8067649.1"/>
    </source>
</evidence>
<keyword evidence="1" id="KW-1133">Transmembrane helix</keyword>
<evidence type="ECO:0000256" key="1">
    <source>
        <dbReference type="SAM" id="Phobius"/>
    </source>
</evidence>
<name>A0A8S1LLI7_9CILI</name>
<evidence type="ECO:0008006" key="4">
    <source>
        <dbReference type="Google" id="ProtNLM"/>
    </source>
</evidence>
<accession>A0A8S1LLI7</accession>
<dbReference type="EMBL" id="CAJJDN010000023">
    <property type="protein sequence ID" value="CAD8067649.1"/>
    <property type="molecule type" value="Genomic_DNA"/>
</dbReference>
<sequence>MGNKVTKPQLIIGGVVVVTIGGFIYQKKQNEKRSNELKSSQQIEAIENEGKTIIQNPSQVVVQSQQDVIPTPPQITNNIQIKEEEDPSSIYGVNFINKVNKELKAYQEQRIPLSFEVLIKITEAGFKQATKPYSQNQQRNRIERRKVINSPQQYVNCVLEFNNQLEALINEKQLDICSKLRISSEIYENSFMMQFENEAAIQQLIFFQLSQRQQLIASIPSQKDISESDLAQVINLQLKKLDDVTFFQKYLQTLQGEDQQLGSIVITILLSDIVYNQFGFEEEDILKAILAYPMLKNQLAQIQQKVQIVFENCLQ</sequence>
<gene>
    <name evidence="2" type="ORF">PSON_ATCC_30995.1.T0230146</name>
</gene>